<dbReference type="RefSeq" id="WP_132948598.1">
    <property type="nucleotide sequence ID" value="NZ_SLUL01000008.1"/>
</dbReference>
<dbReference type="InterPro" id="IPR012902">
    <property type="entry name" value="N_methyl_site"/>
</dbReference>
<dbReference type="InterPro" id="IPR053468">
    <property type="entry name" value="ComGE-like"/>
</dbReference>
<name>A0A4R1QE91_9BACL</name>
<dbReference type="Pfam" id="PF07963">
    <property type="entry name" value="N_methyl"/>
    <property type="match status" value="1"/>
</dbReference>
<proteinExistence type="predicted"/>
<evidence type="ECO:0000256" key="2">
    <source>
        <dbReference type="ARBA" id="ARBA00023287"/>
    </source>
</evidence>
<dbReference type="OrthoDB" id="2912270at2"/>
<keyword evidence="3" id="KW-0472">Membrane</keyword>
<gene>
    <name evidence="4" type="ORF">EDD69_10854</name>
</gene>
<evidence type="ECO:0000313" key="4">
    <source>
        <dbReference type="EMBL" id="TCL48797.1"/>
    </source>
</evidence>
<dbReference type="GO" id="GO:0009986">
    <property type="term" value="C:cell surface"/>
    <property type="evidence" value="ECO:0007669"/>
    <property type="project" value="UniProtKB-SubCell"/>
</dbReference>
<evidence type="ECO:0000256" key="1">
    <source>
        <dbReference type="ARBA" id="ARBA00004241"/>
    </source>
</evidence>
<evidence type="ECO:0000256" key="3">
    <source>
        <dbReference type="SAM" id="Phobius"/>
    </source>
</evidence>
<dbReference type="Proteomes" id="UP000295658">
    <property type="component" value="Unassembled WGS sequence"/>
</dbReference>
<comment type="subcellular location">
    <subcellularLocation>
        <location evidence="1">Cell surface</location>
    </subcellularLocation>
</comment>
<dbReference type="GO" id="GO:0030420">
    <property type="term" value="P:establishment of competence for transformation"/>
    <property type="evidence" value="ECO:0007669"/>
    <property type="project" value="UniProtKB-KW"/>
</dbReference>
<reference evidence="4 5" key="1">
    <citation type="submission" date="2019-03" db="EMBL/GenBank/DDBJ databases">
        <title>Genomic Encyclopedia of Type Strains, Phase IV (KMG-IV): sequencing the most valuable type-strain genomes for metagenomic binning, comparative biology and taxonomic classification.</title>
        <authorList>
            <person name="Goeker M."/>
        </authorList>
    </citation>
    <scope>NUCLEOTIDE SEQUENCE [LARGE SCALE GENOMIC DNA]</scope>
    <source>
        <strain evidence="4 5">DSM 24979</strain>
    </source>
</reference>
<comment type="caution">
    <text evidence="4">The sequence shown here is derived from an EMBL/GenBank/DDBJ whole genome shotgun (WGS) entry which is preliminary data.</text>
</comment>
<keyword evidence="2" id="KW-0178">Competence</keyword>
<accession>A0A4R1QE91</accession>
<feature type="transmembrane region" description="Helical" evidence="3">
    <location>
        <begin position="17"/>
        <end position="36"/>
    </location>
</feature>
<evidence type="ECO:0000313" key="5">
    <source>
        <dbReference type="Proteomes" id="UP000295658"/>
    </source>
</evidence>
<dbReference type="NCBIfam" id="NF041013">
    <property type="entry name" value="T4P_ComGE"/>
    <property type="match status" value="1"/>
</dbReference>
<dbReference type="EMBL" id="SLUL01000008">
    <property type="protein sequence ID" value="TCL48797.1"/>
    <property type="molecule type" value="Genomic_DNA"/>
</dbReference>
<organism evidence="4 5">
    <name type="scientific">Thermolongibacillus altinsuensis</name>
    <dbReference type="NCBI Taxonomy" id="575256"/>
    <lineage>
        <taxon>Bacteria</taxon>
        <taxon>Bacillati</taxon>
        <taxon>Bacillota</taxon>
        <taxon>Bacilli</taxon>
        <taxon>Bacillales</taxon>
        <taxon>Anoxybacillaceae</taxon>
        <taxon>Thermolongibacillus</taxon>
    </lineage>
</organism>
<protein>
    <submittedName>
        <fullName evidence="4">Competence protein ComGE</fullName>
    </submittedName>
</protein>
<keyword evidence="5" id="KW-1185">Reference proteome</keyword>
<dbReference type="AlphaFoldDB" id="A0A4R1QE91"/>
<keyword evidence="3" id="KW-1133">Transmembrane helix</keyword>
<keyword evidence="3" id="KW-0812">Transmembrane</keyword>
<sequence>MPKKCDGFTMVELLVSLSIWFILISLLLPHWTIVALERENKKQESIARQVFYEQMIRTDFIYSKEVIRQGRTFLVSFTGNELCVRWTDLLERQKERCGYKFQ</sequence>